<dbReference type="Proteomes" id="UP000475862">
    <property type="component" value="Unassembled WGS sequence"/>
</dbReference>
<keyword evidence="3" id="KW-1185">Reference proteome</keyword>
<dbReference type="EMBL" id="VYZN01000008">
    <property type="protein sequence ID" value="KAE9543555.1"/>
    <property type="molecule type" value="Genomic_DNA"/>
</dbReference>
<gene>
    <name evidence="2" type="ORF">AGLY_002355</name>
</gene>
<keyword evidence="1" id="KW-1133">Transmembrane helix</keyword>
<evidence type="ECO:0000313" key="2">
    <source>
        <dbReference type="EMBL" id="KAE9543555.1"/>
    </source>
</evidence>
<evidence type="ECO:0000256" key="1">
    <source>
        <dbReference type="SAM" id="Phobius"/>
    </source>
</evidence>
<reference evidence="2 3" key="1">
    <citation type="submission" date="2019-08" db="EMBL/GenBank/DDBJ databases">
        <title>The genome of the soybean aphid Biotype 1, its phylome, world population structure and adaptation to the North American continent.</title>
        <authorList>
            <person name="Giordano R."/>
            <person name="Donthu R.K."/>
            <person name="Hernandez A.G."/>
            <person name="Wright C.L."/>
            <person name="Zimin A.V."/>
        </authorList>
    </citation>
    <scope>NUCLEOTIDE SEQUENCE [LARGE SCALE GENOMIC DNA]</scope>
    <source>
        <tissue evidence="2">Whole aphids</tissue>
    </source>
</reference>
<keyword evidence="1" id="KW-0812">Transmembrane</keyword>
<sequence length="186" mass="21567">MRVAKKVDLESFFALMVVSRYKYQVTNVFVHFVKYRQSLSEPLIPDSRFTDQTVGYIADTTSCATHHNTRRVFYNVDSLFFLLNSEYKVLDLGIHCSMLLDIFMKLIASLLLFLYILIIRPFSSIDHTSKPKGDGLEGLYCTSFIEVIEQQICFMHQGFQLMKYDSLGLDKVRPKAIVFDELYSIT</sequence>
<feature type="transmembrane region" description="Helical" evidence="1">
    <location>
        <begin position="92"/>
        <end position="118"/>
    </location>
</feature>
<protein>
    <submittedName>
        <fullName evidence="2">Uncharacterized protein</fullName>
    </submittedName>
</protein>
<evidence type="ECO:0000313" key="3">
    <source>
        <dbReference type="Proteomes" id="UP000475862"/>
    </source>
</evidence>
<organism evidence="2 3">
    <name type="scientific">Aphis glycines</name>
    <name type="common">Soybean aphid</name>
    <dbReference type="NCBI Taxonomy" id="307491"/>
    <lineage>
        <taxon>Eukaryota</taxon>
        <taxon>Metazoa</taxon>
        <taxon>Ecdysozoa</taxon>
        <taxon>Arthropoda</taxon>
        <taxon>Hexapoda</taxon>
        <taxon>Insecta</taxon>
        <taxon>Pterygota</taxon>
        <taxon>Neoptera</taxon>
        <taxon>Paraneoptera</taxon>
        <taxon>Hemiptera</taxon>
        <taxon>Sternorrhyncha</taxon>
        <taxon>Aphidomorpha</taxon>
        <taxon>Aphidoidea</taxon>
        <taxon>Aphididae</taxon>
        <taxon>Aphidini</taxon>
        <taxon>Aphis</taxon>
        <taxon>Aphis</taxon>
    </lineage>
</organism>
<proteinExistence type="predicted"/>
<accession>A0A6G0U372</accession>
<name>A0A6G0U372_APHGL</name>
<dbReference type="AlphaFoldDB" id="A0A6G0U372"/>
<keyword evidence="1" id="KW-0472">Membrane</keyword>
<comment type="caution">
    <text evidence="2">The sequence shown here is derived from an EMBL/GenBank/DDBJ whole genome shotgun (WGS) entry which is preliminary data.</text>
</comment>